<organism evidence="2 3">
    <name type="scientific">Rhizophagus irregularis (strain DAOM 197198w)</name>
    <name type="common">Glomus intraradices</name>
    <dbReference type="NCBI Taxonomy" id="1432141"/>
    <lineage>
        <taxon>Eukaryota</taxon>
        <taxon>Fungi</taxon>
        <taxon>Fungi incertae sedis</taxon>
        <taxon>Mucoromycota</taxon>
        <taxon>Glomeromycotina</taxon>
        <taxon>Glomeromycetes</taxon>
        <taxon>Glomerales</taxon>
        <taxon>Glomeraceae</taxon>
        <taxon>Rhizophagus</taxon>
    </lineage>
</organism>
<sequence>MSEIANTFIWEVGNFQNLIKQIPRGKSIISQRFLLPQRSFDQDNQQDRNRPTLWELSLLPNGVSGTKEVISLQINAIQTEFEKSNHITRRRKEICLGIGKYENCEHCESSFKTLIKSHRIFSKLTDFDLTKNECLEFSEFISLNSIFPEGDKSKAVSLFVQMTLLDDSDYDYCNYSRVYEEYFEDERFADIEFVLDCGSRIKAHRIILSANSIYFKNMLQGQWKEGSMEAIQIKETNYMAFRAVVYYIYSGKLYGINGFDILKQTFKLADMMMLENLSKLIIDELSDLIDEENWYEFILLGWEFNNSSLKSIGLKYIANNWEKVKKSEGMLRLFASNNVEGIEELFYVINRNMEIAKWDYC</sequence>
<dbReference type="EMBL" id="JEMT01012842">
    <property type="protein sequence ID" value="EXX74528.1"/>
    <property type="molecule type" value="Genomic_DNA"/>
</dbReference>
<name>A0A015N5R8_RHIIW</name>
<dbReference type="Gene3D" id="2.60.210.10">
    <property type="entry name" value="Apoptosis, Tumor Necrosis Factor Receptor Associated Protein 2, Chain A"/>
    <property type="match status" value="1"/>
</dbReference>
<evidence type="ECO:0000313" key="2">
    <source>
        <dbReference type="EMBL" id="EXX74528.1"/>
    </source>
</evidence>
<proteinExistence type="predicted"/>
<reference evidence="2 3" key="1">
    <citation type="submission" date="2014-02" db="EMBL/GenBank/DDBJ databases">
        <title>Single nucleus genome sequencing reveals high similarity among nuclei of an endomycorrhizal fungus.</title>
        <authorList>
            <person name="Lin K."/>
            <person name="Geurts R."/>
            <person name="Zhang Z."/>
            <person name="Limpens E."/>
            <person name="Saunders D.G."/>
            <person name="Mu D."/>
            <person name="Pang E."/>
            <person name="Cao H."/>
            <person name="Cha H."/>
            <person name="Lin T."/>
            <person name="Zhou Q."/>
            <person name="Shang Y."/>
            <person name="Li Y."/>
            <person name="Ivanov S."/>
            <person name="Sharma T."/>
            <person name="Velzen R.V."/>
            <person name="Ruijter N.D."/>
            <person name="Aanen D.K."/>
            <person name="Win J."/>
            <person name="Kamoun S."/>
            <person name="Bisseling T."/>
            <person name="Huang S."/>
        </authorList>
    </citation>
    <scope>NUCLEOTIDE SEQUENCE [LARGE SCALE GENOMIC DNA]</scope>
    <source>
        <strain evidence="3">DAOM197198w</strain>
    </source>
</reference>
<evidence type="ECO:0000259" key="1">
    <source>
        <dbReference type="PROSITE" id="PS50097"/>
    </source>
</evidence>
<dbReference type="InterPro" id="IPR011333">
    <property type="entry name" value="SKP1/BTB/POZ_sf"/>
</dbReference>
<dbReference type="AlphaFoldDB" id="A0A015N5R8"/>
<comment type="caution">
    <text evidence="2">The sequence shown here is derived from an EMBL/GenBank/DDBJ whole genome shotgun (WGS) entry which is preliminary data.</text>
</comment>
<dbReference type="InterPro" id="IPR008974">
    <property type="entry name" value="TRAF-like"/>
</dbReference>
<accession>A0A015N5R8</accession>
<dbReference type="PROSITE" id="PS50097">
    <property type="entry name" value="BTB"/>
    <property type="match status" value="1"/>
</dbReference>
<dbReference type="HOGENOM" id="CLU_058092_0_0_1"/>
<dbReference type="InterPro" id="IPR000210">
    <property type="entry name" value="BTB/POZ_dom"/>
</dbReference>
<dbReference type="Gene3D" id="3.30.710.10">
    <property type="entry name" value="Potassium Channel Kv1.1, Chain A"/>
    <property type="match status" value="1"/>
</dbReference>
<dbReference type="PANTHER" id="PTHR24413">
    <property type="entry name" value="SPECKLE-TYPE POZ PROTEIN"/>
    <property type="match status" value="1"/>
</dbReference>
<dbReference type="SUPFAM" id="SSF54695">
    <property type="entry name" value="POZ domain"/>
    <property type="match status" value="1"/>
</dbReference>
<keyword evidence="3" id="KW-1185">Reference proteome</keyword>
<dbReference type="SMR" id="A0A015N5R8"/>
<protein>
    <recommendedName>
        <fullName evidence="1">BTB domain-containing protein</fullName>
    </recommendedName>
</protein>
<dbReference type="Proteomes" id="UP000022910">
    <property type="component" value="Unassembled WGS sequence"/>
</dbReference>
<dbReference type="SMART" id="SM00225">
    <property type="entry name" value="BTB"/>
    <property type="match status" value="1"/>
</dbReference>
<dbReference type="OrthoDB" id="6359816at2759"/>
<feature type="domain" description="BTB" evidence="1">
    <location>
        <begin position="189"/>
        <end position="253"/>
    </location>
</feature>
<gene>
    <name evidence="2" type="ORF">RirG_050260</name>
</gene>
<dbReference type="CDD" id="cd18186">
    <property type="entry name" value="BTB_POZ_ZBTB_KLHL-like"/>
    <property type="match status" value="1"/>
</dbReference>
<evidence type="ECO:0000313" key="3">
    <source>
        <dbReference type="Proteomes" id="UP000022910"/>
    </source>
</evidence>
<dbReference type="Pfam" id="PF00651">
    <property type="entry name" value="BTB"/>
    <property type="match status" value="1"/>
</dbReference>